<dbReference type="Proteomes" id="UP000464593">
    <property type="component" value="Chromosome"/>
</dbReference>
<name>A0AAE6V1W1_9PSED</name>
<protein>
    <submittedName>
        <fullName evidence="1">Uncharacterized protein</fullName>
    </submittedName>
</protein>
<dbReference type="AlphaFoldDB" id="A0AAE6V1W1"/>
<evidence type="ECO:0000313" key="1">
    <source>
        <dbReference type="EMBL" id="QHB26737.1"/>
    </source>
</evidence>
<evidence type="ECO:0000313" key="2">
    <source>
        <dbReference type="Proteomes" id="UP000464593"/>
    </source>
</evidence>
<organism evidence="1 2">
    <name type="scientific">Pseudomonas monteilii</name>
    <dbReference type="NCBI Taxonomy" id="76759"/>
    <lineage>
        <taxon>Bacteria</taxon>
        <taxon>Pseudomonadati</taxon>
        <taxon>Pseudomonadota</taxon>
        <taxon>Gammaproteobacteria</taxon>
        <taxon>Pseudomonadales</taxon>
        <taxon>Pseudomonadaceae</taxon>
        <taxon>Pseudomonas</taxon>
    </lineage>
</organism>
<sequence length="144" mass="15564">MNTKLKVTAAVLLSLSLFGCGSGEEKNAQVPAVGKAVNTYAIVLPSGDTLNTSGDSFREYDRDTADGTVKNYEIFSNAIAKTTENAVYTQLKNLGFKRSVMEDSSTQFKVHYKKEGSSTIGAIYTESGESSAPVTKMKMYFSKS</sequence>
<gene>
    <name evidence="1" type="ORF">TCK1_1391</name>
</gene>
<dbReference type="RefSeq" id="WP_089230258.1">
    <property type="nucleotide sequence ID" value="NZ_CP040324.1"/>
</dbReference>
<reference evidence="1 2" key="1">
    <citation type="submission" date="2019-05" db="EMBL/GenBank/DDBJ databases">
        <title>Complete genome sequence of Pseudomonas Pseudomonas resinovorans.</title>
        <authorList>
            <person name="Chen H.-P."/>
        </authorList>
    </citation>
    <scope>NUCLEOTIDE SEQUENCE [LARGE SCALE GENOMIC DNA]</scope>
    <source>
        <strain evidence="1 2">TCU-CK1</strain>
    </source>
</reference>
<dbReference type="EMBL" id="CP040324">
    <property type="protein sequence ID" value="QHB26737.1"/>
    <property type="molecule type" value="Genomic_DNA"/>
</dbReference>
<proteinExistence type="predicted"/>
<dbReference type="PROSITE" id="PS51257">
    <property type="entry name" value="PROKAR_LIPOPROTEIN"/>
    <property type="match status" value="1"/>
</dbReference>
<accession>A0AAE6V1W1</accession>